<evidence type="ECO:0000256" key="4">
    <source>
        <dbReference type="ARBA" id="ARBA00023315"/>
    </source>
</evidence>
<dbReference type="SUPFAM" id="SSF53067">
    <property type="entry name" value="Actin-like ATPase domain"/>
    <property type="match status" value="1"/>
</dbReference>
<protein>
    <recommendedName>
        <fullName evidence="6">tRNA N6-adenosine threonylcarbamoyltransferase</fullName>
        <ecNumber evidence="6">2.3.1.234</ecNumber>
    </recommendedName>
    <alternativeName>
        <fullName evidence="6">N6-L-threonylcarbamoyladenine synthase</fullName>
        <shortName evidence="6">t(6)A synthase</shortName>
    </alternativeName>
    <alternativeName>
        <fullName evidence="6">t(6)A37 threonylcarbamoyladenosine biosynthesis protein TsaD</fullName>
    </alternativeName>
    <alternativeName>
        <fullName evidence="6">tRNA threonylcarbamoyladenosine biosynthesis protein TsaD</fullName>
    </alternativeName>
</protein>
<keyword evidence="1 6" id="KW-0808">Transferase</keyword>
<dbReference type="InterPro" id="IPR017861">
    <property type="entry name" value="KAE1/TsaD"/>
</dbReference>
<comment type="caution">
    <text evidence="6">Lacks conserved residue(s) required for the propagation of feature annotation.</text>
</comment>
<comment type="subcellular location">
    <subcellularLocation>
        <location evidence="6">Cytoplasm</location>
    </subcellularLocation>
</comment>
<evidence type="ECO:0000313" key="8">
    <source>
        <dbReference type="EMBL" id="OGC57163.1"/>
    </source>
</evidence>
<keyword evidence="4 6" id="KW-0012">Acyltransferase</keyword>
<feature type="binding site" evidence="6">
    <location>
        <position position="189"/>
    </location>
    <ligand>
        <name>substrate</name>
    </ligand>
</feature>
<dbReference type="FunFam" id="3.30.420.40:FF:000012">
    <property type="entry name" value="tRNA N6-adenosine threonylcarbamoyltransferase"/>
    <property type="match status" value="1"/>
</dbReference>
<dbReference type="Pfam" id="PF00814">
    <property type="entry name" value="TsaD"/>
    <property type="match status" value="1"/>
</dbReference>
<evidence type="ECO:0000256" key="5">
    <source>
        <dbReference type="ARBA" id="ARBA00048117"/>
    </source>
</evidence>
<sequence length="356" mass="38338">MYLSISSYRIIFKPPLMYNPNMLILGIETSCDETAVAIVEDGIHEIASVLASSADFSIETGGIVPEVAARKQLEFIIPVISKTLEQSHLENSQIDAIAVTVGPGLIGSLIVGVESAKALSFACNKPLIAVNHLIGHIYGNFVDSKKAVEFPALVLVVSGGHTDLVLMKGHGNFEYIGGTLDDAAGETFDKTARLLGISPYYGGAALSKVASECKESNPILKLPRPIMHSNNFDFSFSGLKTAVRTVALAKKFSFELIAKEFEEAIVEVLVFKTIKAAKKYDAKSILLGGGVSANRRLREVIEQESEKNGFNLHVPPLKLCADSAVYIASAGFFNQNKLELKDIQPNPSLGIADEIK</sequence>
<dbReference type="GO" id="GO:0005506">
    <property type="term" value="F:iron ion binding"/>
    <property type="evidence" value="ECO:0007669"/>
    <property type="project" value="UniProtKB-UniRule"/>
</dbReference>
<dbReference type="NCBIfam" id="TIGR00329">
    <property type="entry name" value="gcp_kae1"/>
    <property type="match status" value="1"/>
</dbReference>
<dbReference type="GO" id="GO:0005737">
    <property type="term" value="C:cytoplasm"/>
    <property type="evidence" value="ECO:0007669"/>
    <property type="project" value="UniProtKB-SubCell"/>
</dbReference>
<dbReference type="PANTHER" id="PTHR11735:SF6">
    <property type="entry name" value="TRNA N6-ADENOSINE THREONYLCARBAMOYLTRANSFERASE, MITOCHONDRIAL"/>
    <property type="match status" value="1"/>
</dbReference>
<reference evidence="8 9" key="1">
    <citation type="journal article" date="2016" name="Nat. Commun.">
        <title>Thousands of microbial genomes shed light on interconnected biogeochemical processes in an aquifer system.</title>
        <authorList>
            <person name="Anantharaman K."/>
            <person name="Brown C.T."/>
            <person name="Hug L.A."/>
            <person name="Sharon I."/>
            <person name="Castelle C.J."/>
            <person name="Probst A.J."/>
            <person name="Thomas B.C."/>
            <person name="Singh A."/>
            <person name="Wilkins M.J."/>
            <person name="Karaoz U."/>
            <person name="Brodie E.L."/>
            <person name="Williams K.H."/>
            <person name="Hubbard S.S."/>
            <person name="Banfield J.F."/>
        </authorList>
    </citation>
    <scope>NUCLEOTIDE SEQUENCE [LARGE SCALE GENOMIC DNA]</scope>
</reference>
<evidence type="ECO:0000256" key="2">
    <source>
        <dbReference type="ARBA" id="ARBA00022694"/>
    </source>
</evidence>
<dbReference type="HAMAP" id="MF_01445">
    <property type="entry name" value="TsaD"/>
    <property type="match status" value="1"/>
</dbReference>
<dbReference type="STRING" id="1802630.A3H26_02430"/>
<dbReference type="Gene3D" id="3.30.420.40">
    <property type="match status" value="2"/>
</dbReference>
<feature type="binding site" evidence="6">
    <location>
        <position position="294"/>
    </location>
    <ligand>
        <name>substrate</name>
    </ligand>
</feature>
<keyword evidence="3 6" id="KW-0479">Metal-binding</keyword>
<gene>
    <name evidence="6" type="primary">tsaD</name>
    <name evidence="8" type="ORF">A3H26_02430</name>
</gene>
<feature type="binding site" evidence="6">
    <location>
        <position position="136"/>
    </location>
    <ligand>
        <name>Fe cation</name>
        <dbReference type="ChEBI" id="CHEBI:24875"/>
    </ligand>
</feature>
<name>A0A1F4VK71_UNCKA</name>
<accession>A0A1F4VK71</accession>
<keyword evidence="2 6" id="KW-0819">tRNA processing</keyword>
<feature type="binding site" evidence="6">
    <location>
        <position position="203"/>
    </location>
    <ligand>
        <name>substrate</name>
    </ligand>
</feature>
<dbReference type="PRINTS" id="PR00789">
    <property type="entry name" value="OSIALOPTASE"/>
</dbReference>
<feature type="binding site" evidence="6">
    <location>
        <begin position="156"/>
        <end position="160"/>
    </location>
    <ligand>
        <name>substrate</name>
    </ligand>
</feature>
<dbReference type="Proteomes" id="UP000177763">
    <property type="component" value="Unassembled WGS sequence"/>
</dbReference>
<dbReference type="GO" id="GO:0061711">
    <property type="term" value="F:tRNA N(6)-L-threonylcarbamoyladenine synthase activity"/>
    <property type="evidence" value="ECO:0007669"/>
    <property type="project" value="UniProtKB-EC"/>
</dbReference>
<evidence type="ECO:0000256" key="3">
    <source>
        <dbReference type="ARBA" id="ARBA00022723"/>
    </source>
</evidence>
<dbReference type="CDD" id="cd24133">
    <property type="entry name" value="ASKHA_NBD_TsaD_bac"/>
    <property type="match status" value="1"/>
</dbReference>
<dbReference type="InterPro" id="IPR022450">
    <property type="entry name" value="TsaD"/>
</dbReference>
<feature type="binding site" evidence="6">
    <location>
        <position position="322"/>
    </location>
    <ligand>
        <name>Fe cation</name>
        <dbReference type="ChEBI" id="CHEBI:24875"/>
    </ligand>
</feature>
<comment type="function">
    <text evidence="6">Required for the formation of a threonylcarbamoyl group on adenosine at position 37 (t(6)A37) in tRNAs that read codons beginning with adenine. Is involved in the transfer of the threonylcarbamoyl moiety of threonylcarbamoyl-AMP (TC-AMP) to the N6 group of A37, together with TsaE and TsaB. TsaD likely plays a direct catalytic role in this reaction.</text>
</comment>
<evidence type="ECO:0000259" key="7">
    <source>
        <dbReference type="Pfam" id="PF00814"/>
    </source>
</evidence>
<feature type="domain" description="Gcp-like" evidence="7">
    <location>
        <begin position="46"/>
        <end position="328"/>
    </location>
</feature>
<keyword evidence="6" id="KW-0408">Iron</keyword>
<proteinExistence type="inferred from homology"/>
<dbReference type="EC" id="2.3.1.234" evidence="6"/>
<dbReference type="GO" id="GO:0002949">
    <property type="term" value="P:tRNA threonylcarbamoyladenosine modification"/>
    <property type="evidence" value="ECO:0007669"/>
    <property type="project" value="UniProtKB-UniRule"/>
</dbReference>
<dbReference type="PANTHER" id="PTHR11735">
    <property type="entry name" value="TRNA N6-ADENOSINE THREONYLCARBAMOYLTRANSFERASE"/>
    <property type="match status" value="1"/>
</dbReference>
<keyword evidence="6" id="KW-0963">Cytoplasm</keyword>
<evidence type="ECO:0000256" key="1">
    <source>
        <dbReference type="ARBA" id="ARBA00022679"/>
    </source>
</evidence>
<evidence type="ECO:0000256" key="6">
    <source>
        <dbReference type="HAMAP-Rule" id="MF_01445"/>
    </source>
</evidence>
<comment type="cofactor">
    <cofactor evidence="6">
        <name>Fe(2+)</name>
        <dbReference type="ChEBI" id="CHEBI:29033"/>
    </cofactor>
    <text evidence="6">Binds 1 Fe(2+) ion per subunit.</text>
</comment>
<dbReference type="EMBL" id="MEVN01000020">
    <property type="protein sequence ID" value="OGC57163.1"/>
    <property type="molecule type" value="Genomic_DNA"/>
</dbReference>
<dbReference type="NCBIfam" id="TIGR03723">
    <property type="entry name" value="T6A_TsaD_YgjD"/>
    <property type="match status" value="1"/>
</dbReference>
<feature type="binding site" evidence="6">
    <location>
        <position position="132"/>
    </location>
    <ligand>
        <name>Fe cation</name>
        <dbReference type="ChEBI" id="CHEBI:24875"/>
    </ligand>
</feature>
<dbReference type="InterPro" id="IPR000905">
    <property type="entry name" value="Gcp-like_dom"/>
</dbReference>
<organism evidence="8 9">
    <name type="scientific">candidate division WWE3 bacterium RIFCSPLOWO2_12_FULL_36_10</name>
    <dbReference type="NCBI Taxonomy" id="1802630"/>
    <lineage>
        <taxon>Bacteria</taxon>
        <taxon>Katanobacteria</taxon>
    </lineage>
</organism>
<dbReference type="AlphaFoldDB" id="A0A1F4VK71"/>
<comment type="similarity">
    <text evidence="6">Belongs to the KAE1 / TsaD family.</text>
</comment>
<evidence type="ECO:0000313" key="9">
    <source>
        <dbReference type="Proteomes" id="UP000177763"/>
    </source>
</evidence>
<dbReference type="InterPro" id="IPR043129">
    <property type="entry name" value="ATPase_NBD"/>
</dbReference>
<comment type="catalytic activity">
    <reaction evidence="5 6">
        <text>L-threonylcarbamoyladenylate + adenosine(37) in tRNA = N(6)-L-threonylcarbamoyladenosine(37) in tRNA + AMP + H(+)</text>
        <dbReference type="Rhea" id="RHEA:37059"/>
        <dbReference type="Rhea" id="RHEA-COMP:10162"/>
        <dbReference type="Rhea" id="RHEA-COMP:10163"/>
        <dbReference type="ChEBI" id="CHEBI:15378"/>
        <dbReference type="ChEBI" id="CHEBI:73682"/>
        <dbReference type="ChEBI" id="CHEBI:74411"/>
        <dbReference type="ChEBI" id="CHEBI:74418"/>
        <dbReference type="ChEBI" id="CHEBI:456215"/>
        <dbReference type="EC" id="2.3.1.234"/>
    </reaction>
</comment>
<comment type="caution">
    <text evidence="8">The sequence shown here is derived from an EMBL/GenBank/DDBJ whole genome shotgun (WGS) entry which is preliminary data.</text>
</comment>